<name>A0A1G6LZL9_9PSEU</name>
<evidence type="ECO:0000256" key="1">
    <source>
        <dbReference type="SAM" id="MobiDB-lite"/>
    </source>
</evidence>
<accession>A0A1G6LZL9</accession>
<feature type="signal peptide" evidence="2">
    <location>
        <begin position="1"/>
        <end position="21"/>
    </location>
</feature>
<proteinExistence type="predicted"/>
<keyword evidence="2" id="KW-0732">Signal</keyword>
<feature type="region of interest" description="Disordered" evidence="1">
    <location>
        <begin position="27"/>
        <end position="97"/>
    </location>
</feature>
<dbReference type="EMBL" id="FMZZ01000002">
    <property type="protein sequence ID" value="SDC48557.1"/>
    <property type="molecule type" value="Genomic_DNA"/>
</dbReference>
<dbReference type="AlphaFoldDB" id="A0A1G6LZL9"/>
<evidence type="ECO:0000256" key="2">
    <source>
        <dbReference type="SAM" id="SignalP"/>
    </source>
</evidence>
<feature type="chain" id="PRO_5011540024" evidence="2">
    <location>
        <begin position="22"/>
        <end position="349"/>
    </location>
</feature>
<evidence type="ECO:0000313" key="3">
    <source>
        <dbReference type="EMBL" id="SDC48557.1"/>
    </source>
</evidence>
<feature type="compositionally biased region" description="Basic and acidic residues" evidence="1">
    <location>
        <begin position="68"/>
        <end position="81"/>
    </location>
</feature>
<protein>
    <submittedName>
        <fullName evidence="3">Uncharacterized protein</fullName>
    </submittedName>
</protein>
<gene>
    <name evidence="3" type="ORF">SAMN05216174_102306</name>
</gene>
<reference evidence="4" key="1">
    <citation type="submission" date="2016-10" db="EMBL/GenBank/DDBJ databases">
        <authorList>
            <person name="Varghese N."/>
            <person name="Submissions S."/>
        </authorList>
    </citation>
    <scope>NUCLEOTIDE SEQUENCE [LARGE SCALE GENOMIC DNA]</scope>
    <source>
        <strain evidence="4">IBRC-M 10403</strain>
    </source>
</reference>
<dbReference type="STRING" id="1271860.SAMN05216174_102306"/>
<keyword evidence="4" id="KW-1185">Reference proteome</keyword>
<evidence type="ECO:0000313" key="4">
    <source>
        <dbReference type="Proteomes" id="UP000199501"/>
    </source>
</evidence>
<dbReference type="Proteomes" id="UP000199501">
    <property type="component" value="Unassembled WGS sequence"/>
</dbReference>
<sequence length="349" mass="37388">MGRKALLLAMAAVTAMGAATAASGSAAAQDTTAPPPGAVSQSQVIGTRQAPDGSTVTTVRLGPIKLAPHTDDGPGHGHPEGEFSPMHGPHEPMHGTHTRSLQMMLPPCVACFVNGIKPDLVYADGRQANYDTKAMLHHAVFFDRSRADVTCSGGWVALAGRRIFASGNERTGGTLPDGYGVALGVLPLTYAALELMNLDHHEQEVFLTVEFSHVPWFTPGMREVTPVWLDKDNCRLSEHSVPEGESHTNWKWTSTVKGTLKGAGGHLHDGGESVTLTNSTTGKVLCESRAAYNTIPSFMGHIESMSRCLGQDLGTIDKGDVLDMDSVYHTHYADDHAMTIMIAYVHEQR</sequence>
<feature type="compositionally biased region" description="Polar residues" evidence="1">
    <location>
        <begin position="39"/>
        <end position="58"/>
    </location>
</feature>
<organism evidence="3 4">
    <name type="scientific">Actinokineospora iranica</name>
    <dbReference type="NCBI Taxonomy" id="1271860"/>
    <lineage>
        <taxon>Bacteria</taxon>
        <taxon>Bacillati</taxon>
        <taxon>Actinomycetota</taxon>
        <taxon>Actinomycetes</taxon>
        <taxon>Pseudonocardiales</taxon>
        <taxon>Pseudonocardiaceae</taxon>
        <taxon>Actinokineospora</taxon>
    </lineage>
</organism>